<sequence length="98" mass="11063">MILERLYLSESGLDCILCYDETCRKLPMSLLDYRWRIKTGNRRPLEILDYDLRILSASVGIIEGGLSRKGENGKACNTADSLVEFSVGCFWVVGLVRS</sequence>
<protein>
    <submittedName>
        <fullName evidence="1">Uncharacterized protein</fullName>
    </submittedName>
</protein>
<evidence type="ECO:0000313" key="1">
    <source>
        <dbReference type="EMBL" id="MBW83002.1"/>
    </source>
</evidence>
<proteinExistence type="predicted"/>
<reference evidence="1" key="1">
    <citation type="submission" date="2018-02" db="EMBL/GenBank/DDBJ databases">
        <title>Rhizophora mucronata_Transcriptome.</title>
        <authorList>
            <person name="Meera S.P."/>
            <person name="Sreeshan A."/>
            <person name="Augustine A."/>
        </authorList>
    </citation>
    <scope>NUCLEOTIDE SEQUENCE</scope>
    <source>
        <tissue evidence="1">Leaf</tissue>
    </source>
</reference>
<accession>A0A2P2IP71</accession>
<dbReference type="EMBL" id="GGEC01002519">
    <property type="protein sequence ID" value="MBW83002.1"/>
    <property type="molecule type" value="Transcribed_RNA"/>
</dbReference>
<organism evidence="1">
    <name type="scientific">Rhizophora mucronata</name>
    <name type="common">Asiatic mangrove</name>
    <dbReference type="NCBI Taxonomy" id="61149"/>
    <lineage>
        <taxon>Eukaryota</taxon>
        <taxon>Viridiplantae</taxon>
        <taxon>Streptophyta</taxon>
        <taxon>Embryophyta</taxon>
        <taxon>Tracheophyta</taxon>
        <taxon>Spermatophyta</taxon>
        <taxon>Magnoliopsida</taxon>
        <taxon>eudicotyledons</taxon>
        <taxon>Gunneridae</taxon>
        <taxon>Pentapetalae</taxon>
        <taxon>rosids</taxon>
        <taxon>fabids</taxon>
        <taxon>Malpighiales</taxon>
        <taxon>Rhizophoraceae</taxon>
        <taxon>Rhizophora</taxon>
    </lineage>
</organism>
<dbReference type="AlphaFoldDB" id="A0A2P2IP71"/>
<name>A0A2P2IP71_RHIMU</name>